<dbReference type="Pfam" id="PF13560">
    <property type="entry name" value="HTH_31"/>
    <property type="match status" value="1"/>
</dbReference>
<dbReference type="AlphaFoldDB" id="L7LN78"/>
<dbReference type="RefSeq" id="WP_006897760.1">
    <property type="nucleotide sequence ID" value="NZ_BANU01000033.1"/>
</dbReference>
<dbReference type="SUPFAM" id="SSF47413">
    <property type="entry name" value="lambda repressor-like DNA-binding domains"/>
    <property type="match status" value="1"/>
</dbReference>
<dbReference type="CDD" id="cd00093">
    <property type="entry name" value="HTH_XRE"/>
    <property type="match status" value="1"/>
</dbReference>
<evidence type="ECO:0000313" key="4">
    <source>
        <dbReference type="Proteomes" id="UP000035083"/>
    </source>
</evidence>
<dbReference type="InterPro" id="IPR010982">
    <property type="entry name" value="Lambda_DNA-bd_dom_sf"/>
</dbReference>
<dbReference type="InterPro" id="IPR001387">
    <property type="entry name" value="Cro/C1-type_HTH"/>
</dbReference>
<feature type="domain" description="HTH cro/C1-type" evidence="2">
    <location>
        <begin position="13"/>
        <end position="68"/>
    </location>
</feature>
<dbReference type="PROSITE" id="PS50943">
    <property type="entry name" value="HTH_CROC1"/>
    <property type="match status" value="1"/>
</dbReference>
<reference evidence="3 4" key="1">
    <citation type="submission" date="2012-12" db="EMBL/GenBank/DDBJ databases">
        <title>Whole genome shotgun sequence of Gordonia sihwensis NBRC 108236.</title>
        <authorList>
            <person name="Yoshida I."/>
            <person name="Hosoyama A."/>
            <person name="Tsuchikane K."/>
            <person name="Ando Y."/>
            <person name="Baba S."/>
            <person name="Ohji S."/>
            <person name="Hamada M."/>
            <person name="Tamura T."/>
            <person name="Yamazoe A."/>
            <person name="Yamazaki S."/>
            <person name="Fujita N."/>
        </authorList>
    </citation>
    <scope>NUCLEOTIDE SEQUENCE [LARGE SCALE GENOMIC DNA]</scope>
    <source>
        <strain evidence="3 4">NBRC 108236</strain>
    </source>
</reference>
<comment type="caution">
    <text evidence="3">The sequence shown here is derived from an EMBL/GenBank/DDBJ whole genome shotgun (WGS) entry which is preliminary data.</text>
</comment>
<dbReference type="Proteomes" id="UP000035083">
    <property type="component" value="Unassembled WGS sequence"/>
</dbReference>
<sequence length="226" mass="24715">MNDDSGSDFGRRIRARREQLGLSRPQVSERNGPPAITLSKIEKGETRAPSAATLSALDTALNWAPGSAARLLADGAEPVVLPADAHRLQRKFITADPGAPLTASRVVELTRAAHQLEEVTARHPGMLDLVEANKAIQLVTDRYLRTWLISLIESSTDEPGRMPADPIVDVMLAEYLRKPPADGLGDEDLADVLYVRWLIGQLDEESVEPAQLAVLQMRWAAARDKD</sequence>
<dbReference type="EMBL" id="BANU01000033">
    <property type="protein sequence ID" value="GAC62354.1"/>
    <property type="molecule type" value="Genomic_DNA"/>
</dbReference>
<evidence type="ECO:0000313" key="3">
    <source>
        <dbReference type="EMBL" id="GAC62354.1"/>
    </source>
</evidence>
<dbReference type="GO" id="GO:0003677">
    <property type="term" value="F:DNA binding"/>
    <property type="evidence" value="ECO:0007669"/>
    <property type="project" value="InterPro"/>
</dbReference>
<feature type="region of interest" description="Disordered" evidence="1">
    <location>
        <begin position="1"/>
        <end position="34"/>
    </location>
</feature>
<protein>
    <recommendedName>
        <fullName evidence="2">HTH cro/C1-type domain-containing protein</fullName>
    </recommendedName>
</protein>
<dbReference type="SMART" id="SM00530">
    <property type="entry name" value="HTH_XRE"/>
    <property type="match status" value="1"/>
</dbReference>
<accession>L7LN78</accession>
<dbReference type="eggNOG" id="COG1396">
    <property type="taxonomic scope" value="Bacteria"/>
</dbReference>
<evidence type="ECO:0000259" key="2">
    <source>
        <dbReference type="PROSITE" id="PS50943"/>
    </source>
</evidence>
<dbReference type="Gene3D" id="1.10.260.40">
    <property type="entry name" value="lambda repressor-like DNA-binding domains"/>
    <property type="match status" value="1"/>
</dbReference>
<name>L7LN78_9ACTN</name>
<keyword evidence="4" id="KW-1185">Reference proteome</keyword>
<organism evidence="3 4">
    <name type="scientific">Gordonia sihwensis NBRC 108236</name>
    <dbReference type="NCBI Taxonomy" id="1223544"/>
    <lineage>
        <taxon>Bacteria</taxon>
        <taxon>Bacillati</taxon>
        <taxon>Actinomycetota</taxon>
        <taxon>Actinomycetes</taxon>
        <taxon>Mycobacteriales</taxon>
        <taxon>Gordoniaceae</taxon>
        <taxon>Gordonia</taxon>
    </lineage>
</organism>
<evidence type="ECO:0000256" key="1">
    <source>
        <dbReference type="SAM" id="MobiDB-lite"/>
    </source>
</evidence>
<proteinExistence type="predicted"/>
<gene>
    <name evidence="3" type="ORF">GSI01S_33_00400</name>
</gene>